<evidence type="ECO:0000313" key="2">
    <source>
        <dbReference type="Proteomes" id="UP000008148"/>
    </source>
</evidence>
<gene>
    <name evidence="1" type="ordered locus">CKO_04586</name>
</gene>
<name>A8AQ75_CITK8</name>
<dbReference type="Proteomes" id="UP000008148">
    <property type="component" value="Chromosome"/>
</dbReference>
<sequence>MPPSPATTRIDASSTNFILLSVNHSPERGCETTVSCLRKPPQIR</sequence>
<accession>A8AQ75</accession>
<reference evidence="1 2" key="1">
    <citation type="submission" date="2007-08" db="EMBL/GenBank/DDBJ databases">
        <authorList>
            <consortium name="The Citrobacter koseri Genome Sequencing Project"/>
            <person name="McClelland M."/>
            <person name="Sanderson E.K."/>
            <person name="Porwollik S."/>
            <person name="Spieth J."/>
            <person name="Clifton W.S."/>
            <person name="Latreille P."/>
            <person name="Courtney L."/>
            <person name="Wang C."/>
            <person name="Pepin K."/>
            <person name="Bhonagiri V."/>
            <person name="Nash W."/>
            <person name="Johnson M."/>
            <person name="Thiruvilangam P."/>
            <person name="Wilson R."/>
        </authorList>
    </citation>
    <scope>NUCLEOTIDE SEQUENCE [LARGE SCALE GENOMIC DNA]</scope>
    <source>
        <strain evidence="2">ATCC BAA-895 / CDC 4225-83 / SGSC4696</strain>
    </source>
</reference>
<dbReference type="KEGG" id="cko:CKO_04586"/>
<keyword evidence="2" id="KW-1185">Reference proteome</keyword>
<dbReference type="EMBL" id="CP000822">
    <property type="protein sequence ID" value="ABV15637.1"/>
    <property type="molecule type" value="Genomic_DNA"/>
</dbReference>
<proteinExistence type="predicted"/>
<dbReference type="AlphaFoldDB" id="A8AQ75"/>
<dbReference type="HOGENOM" id="CLU_3214175_0_0_6"/>
<organism evidence="1 2">
    <name type="scientific">Citrobacter koseri (strain ATCC BAA-895 / CDC 4225-83 / SGSC4696)</name>
    <dbReference type="NCBI Taxonomy" id="290338"/>
    <lineage>
        <taxon>Bacteria</taxon>
        <taxon>Pseudomonadati</taxon>
        <taxon>Pseudomonadota</taxon>
        <taxon>Gammaproteobacteria</taxon>
        <taxon>Enterobacterales</taxon>
        <taxon>Enterobacteriaceae</taxon>
        <taxon>Citrobacter</taxon>
    </lineage>
</organism>
<evidence type="ECO:0000313" key="1">
    <source>
        <dbReference type="EMBL" id="ABV15637.1"/>
    </source>
</evidence>
<protein>
    <submittedName>
        <fullName evidence="1">Uncharacterized protein</fullName>
    </submittedName>
</protein>